<feature type="region of interest" description="Disordered" evidence="5">
    <location>
        <begin position="125"/>
        <end position="160"/>
    </location>
</feature>
<evidence type="ECO:0000256" key="3">
    <source>
        <dbReference type="ARBA" id="ARBA00022833"/>
    </source>
</evidence>
<dbReference type="GO" id="GO:0008270">
    <property type="term" value="F:zinc ion binding"/>
    <property type="evidence" value="ECO:0007669"/>
    <property type="project" value="UniProtKB-KW"/>
</dbReference>
<feature type="domain" description="AN1-type" evidence="7">
    <location>
        <begin position="156"/>
        <end position="202"/>
    </location>
</feature>
<dbReference type="PANTHER" id="PTHR10634">
    <property type="entry name" value="AN1-TYPE ZINC FINGER PROTEIN"/>
    <property type="match status" value="1"/>
</dbReference>
<feature type="region of interest" description="Disordered" evidence="5">
    <location>
        <begin position="1"/>
        <end position="21"/>
    </location>
</feature>
<dbReference type="SMART" id="SM00259">
    <property type="entry name" value="ZnF_A20"/>
    <property type="match status" value="1"/>
</dbReference>
<feature type="compositionally biased region" description="Polar residues" evidence="5">
    <location>
        <begin position="135"/>
        <end position="147"/>
    </location>
</feature>
<evidence type="ECO:0000313" key="8">
    <source>
        <dbReference type="EMBL" id="CAD7658815.1"/>
    </source>
</evidence>
<dbReference type="Gene3D" id="1.20.5.4770">
    <property type="match status" value="1"/>
</dbReference>
<dbReference type="EMBL" id="CAJPVJ010015891">
    <property type="protein sequence ID" value="CAG2176001.1"/>
    <property type="molecule type" value="Genomic_DNA"/>
</dbReference>
<evidence type="ECO:0000259" key="7">
    <source>
        <dbReference type="PROSITE" id="PS51039"/>
    </source>
</evidence>
<protein>
    <recommendedName>
        <fullName evidence="10">AN1-type zinc finger protein 6</fullName>
    </recommendedName>
</protein>
<dbReference type="Gene3D" id="4.10.1110.10">
    <property type="entry name" value="AN1-like Zinc finger"/>
    <property type="match status" value="1"/>
</dbReference>
<keyword evidence="2 4" id="KW-0863">Zinc-finger</keyword>
<dbReference type="OrthoDB" id="428577at2759"/>
<keyword evidence="1" id="KW-0479">Metal-binding</keyword>
<evidence type="ECO:0008006" key="10">
    <source>
        <dbReference type="Google" id="ProtNLM"/>
    </source>
</evidence>
<dbReference type="SMART" id="SM00154">
    <property type="entry name" value="ZnF_AN1"/>
    <property type="match status" value="1"/>
</dbReference>
<feature type="region of interest" description="Disordered" evidence="5">
    <location>
        <begin position="44"/>
        <end position="73"/>
    </location>
</feature>
<dbReference type="EMBL" id="OC930716">
    <property type="protein sequence ID" value="CAD7658815.1"/>
    <property type="molecule type" value="Genomic_DNA"/>
</dbReference>
<dbReference type="SUPFAM" id="SSF118310">
    <property type="entry name" value="AN1-like Zinc finger"/>
    <property type="match status" value="1"/>
</dbReference>
<dbReference type="InterPro" id="IPR002653">
    <property type="entry name" value="Znf_A20"/>
</dbReference>
<dbReference type="Pfam" id="PF01428">
    <property type="entry name" value="zf-AN1"/>
    <property type="match status" value="1"/>
</dbReference>
<keyword evidence="9" id="KW-1185">Reference proteome</keyword>
<dbReference type="FunFam" id="4.10.1110.10:FF:000001">
    <property type="entry name" value="Zinc finger AN1-type containing 6"/>
    <property type="match status" value="1"/>
</dbReference>
<evidence type="ECO:0000256" key="1">
    <source>
        <dbReference type="ARBA" id="ARBA00022723"/>
    </source>
</evidence>
<dbReference type="SUPFAM" id="SSF57716">
    <property type="entry name" value="Glucocorticoid receptor-like (DNA-binding domain)"/>
    <property type="match status" value="1"/>
</dbReference>
<gene>
    <name evidence="8" type="ORF">ONB1V03_LOCUS15435</name>
</gene>
<dbReference type="PROSITE" id="PS51036">
    <property type="entry name" value="ZF_A20"/>
    <property type="match status" value="1"/>
</dbReference>
<dbReference type="Proteomes" id="UP000728032">
    <property type="component" value="Unassembled WGS sequence"/>
</dbReference>
<evidence type="ECO:0000256" key="5">
    <source>
        <dbReference type="SAM" id="MobiDB-lite"/>
    </source>
</evidence>
<accession>A0A7R9MEP3</accession>
<keyword evidence="3" id="KW-0862">Zinc</keyword>
<dbReference type="GO" id="GO:0003677">
    <property type="term" value="F:DNA binding"/>
    <property type="evidence" value="ECO:0007669"/>
    <property type="project" value="InterPro"/>
</dbReference>
<evidence type="ECO:0000256" key="2">
    <source>
        <dbReference type="ARBA" id="ARBA00022771"/>
    </source>
</evidence>
<evidence type="ECO:0000313" key="9">
    <source>
        <dbReference type="Proteomes" id="UP000728032"/>
    </source>
</evidence>
<reference evidence="8" key="1">
    <citation type="submission" date="2020-11" db="EMBL/GenBank/DDBJ databases">
        <authorList>
            <person name="Tran Van P."/>
        </authorList>
    </citation>
    <scope>NUCLEOTIDE SEQUENCE</scope>
</reference>
<evidence type="ECO:0000259" key="6">
    <source>
        <dbReference type="PROSITE" id="PS51036"/>
    </source>
</evidence>
<evidence type="ECO:0000256" key="4">
    <source>
        <dbReference type="PROSITE-ProRule" id="PRU00449"/>
    </source>
</evidence>
<dbReference type="InterPro" id="IPR000058">
    <property type="entry name" value="Znf_AN1"/>
</dbReference>
<sequence>MEDMERDTNQMSQSPSLCRSGCGFYGNPSSDGLCSKCYKDAVKRKQSAPQSSSQTASHSTPGRNSPISMPTSLDTTSATQLLATFNSNLNTASPTVPSALNSAQEMITKPEGSANQENSTQANAVVHGNGGADLTTGSQQTPETEANGSDPPRTSKKKKNRCTKCKVNVGVIGFPCRCGGTFCSTHRYANEHNCSFDYREHGAEEIRKNNPQVIGEKVTKI</sequence>
<feature type="compositionally biased region" description="Polar residues" evidence="5">
    <location>
        <begin position="62"/>
        <end position="73"/>
    </location>
</feature>
<proteinExistence type="predicted"/>
<name>A0A7R9MEP3_9ACAR</name>
<feature type="domain" description="A20-type" evidence="6">
    <location>
        <begin position="12"/>
        <end position="46"/>
    </location>
</feature>
<dbReference type="Pfam" id="PF01754">
    <property type="entry name" value="zf-A20"/>
    <property type="match status" value="1"/>
</dbReference>
<feature type="compositionally biased region" description="Low complexity" evidence="5">
    <location>
        <begin position="47"/>
        <end position="61"/>
    </location>
</feature>
<dbReference type="AlphaFoldDB" id="A0A7R9MEP3"/>
<dbReference type="PANTHER" id="PTHR10634:SF149">
    <property type="entry name" value="AN1-TYPE DOMAIN-CONTAINING PROTEIN-RELATED"/>
    <property type="match status" value="1"/>
</dbReference>
<dbReference type="PROSITE" id="PS51039">
    <property type="entry name" value="ZF_AN1"/>
    <property type="match status" value="1"/>
</dbReference>
<dbReference type="InterPro" id="IPR050652">
    <property type="entry name" value="AN1_A20_ZnFinger"/>
</dbReference>
<organism evidence="8">
    <name type="scientific">Oppiella nova</name>
    <dbReference type="NCBI Taxonomy" id="334625"/>
    <lineage>
        <taxon>Eukaryota</taxon>
        <taxon>Metazoa</taxon>
        <taxon>Ecdysozoa</taxon>
        <taxon>Arthropoda</taxon>
        <taxon>Chelicerata</taxon>
        <taxon>Arachnida</taxon>
        <taxon>Acari</taxon>
        <taxon>Acariformes</taxon>
        <taxon>Sarcoptiformes</taxon>
        <taxon>Oribatida</taxon>
        <taxon>Brachypylina</taxon>
        <taxon>Oppioidea</taxon>
        <taxon>Oppiidae</taxon>
        <taxon>Oppiella</taxon>
    </lineage>
</organism>
<dbReference type="InterPro" id="IPR035896">
    <property type="entry name" value="AN1-like_Znf"/>
</dbReference>